<dbReference type="PROSITE" id="PS50194">
    <property type="entry name" value="FILAMIN_REPEAT"/>
    <property type="match status" value="2"/>
</dbReference>
<protein>
    <submittedName>
        <fullName evidence="3">Uncharacterized protein</fullName>
    </submittedName>
</protein>
<keyword evidence="1" id="KW-0677">Repeat</keyword>
<dbReference type="InterPro" id="IPR001298">
    <property type="entry name" value="Filamin/ABP280_rpt"/>
</dbReference>
<name>A0A6B2LKB0_9EUKA</name>
<evidence type="ECO:0000256" key="2">
    <source>
        <dbReference type="PROSITE-ProRule" id="PRU00087"/>
    </source>
</evidence>
<feature type="repeat" description="Filamin" evidence="2">
    <location>
        <begin position="103"/>
        <end position="180"/>
    </location>
</feature>
<evidence type="ECO:0000313" key="3">
    <source>
        <dbReference type="EMBL" id="NDV37569.1"/>
    </source>
</evidence>
<dbReference type="AlphaFoldDB" id="A0A6B2LKB0"/>
<dbReference type="GO" id="GO:0030036">
    <property type="term" value="P:actin cytoskeleton organization"/>
    <property type="evidence" value="ECO:0007669"/>
    <property type="project" value="InterPro"/>
</dbReference>
<dbReference type="SUPFAM" id="SSF81296">
    <property type="entry name" value="E set domains"/>
    <property type="match status" value="2"/>
</dbReference>
<evidence type="ECO:0000256" key="1">
    <source>
        <dbReference type="ARBA" id="ARBA00022737"/>
    </source>
</evidence>
<accession>A0A6B2LKB0</accession>
<dbReference type="Pfam" id="PF00630">
    <property type="entry name" value="Filamin"/>
    <property type="match status" value="2"/>
</dbReference>
<sequence length="183" mass="19794">MKDGILDTFPAEFKIYAKDRDGNPITEGGDPFQVAVLGPNGEPCEVQINDNGDGTYNVVYQPDNAGPHTVHVTLDDKPIKDCPKTVNVKPGAWAKTSAIELYSFVVRTKDKRGNPLKEGGQPPQTVITAPTGEIIENQTTDNGDGAYVVQYALPVVEGRYTISCKIDDVDISGSPFEQTVQNI</sequence>
<dbReference type="InterPro" id="IPR014756">
    <property type="entry name" value="Ig_E-set"/>
</dbReference>
<dbReference type="PANTHER" id="PTHR38537">
    <property type="entry name" value="JITTERBUG, ISOFORM N"/>
    <property type="match status" value="1"/>
</dbReference>
<dbReference type="GO" id="GO:0051015">
    <property type="term" value="F:actin filament binding"/>
    <property type="evidence" value="ECO:0007669"/>
    <property type="project" value="InterPro"/>
</dbReference>
<feature type="repeat" description="Filamin" evidence="2">
    <location>
        <begin position="1"/>
        <end position="88"/>
    </location>
</feature>
<dbReference type="InterPro" id="IPR017868">
    <property type="entry name" value="Filamin/ABP280_repeat-like"/>
</dbReference>
<dbReference type="SMART" id="SM00557">
    <property type="entry name" value="IG_FLMN"/>
    <property type="match status" value="2"/>
</dbReference>
<reference evidence="3" key="1">
    <citation type="journal article" date="2020" name="J. Eukaryot. Microbiol.">
        <title>De novo Sequencing, Assembly and Annotation of the Transcriptome for the Free-Living Testate Amoeba Arcella intermedia.</title>
        <authorList>
            <person name="Ribeiro G.M."/>
            <person name="Porfirio-Sousa A.L."/>
            <person name="Maurer-Alcala X.X."/>
            <person name="Katz L.A."/>
            <person name="Lahr D.J.G."/>
        </authorList>
    </citation>
    <scope>NUCLEOTIDE SEQUENCE</scope>
</reference>
<dbReference type="PANTHER" id="PTHR38537:SF8">
    <property type="entry name" value="FILAMIN-A"/>
    <property type="match status" value="1"/>
</dbReference>
<dbReference type="InterPro" id="IPR044801">
    <property type="entry name" value="Filamin"/>
</dbReference>
<dbReference type="EMBL" id="GIBP01008600">
    <property type="protein sequence ID" value="NDV37569.1"/>
    <property type="molecule type" value="Transcribed_RNA"/>
</dbReference>
<dbReference type="InterPro" id="IPR013783">
    <property type="entry name" value="Ig-like_fold"/>
</dbReference>
<proteinExistence type="predicted"/>
<dbReference type="Gene3D" id="2.60.40.10">
    <property type="entry name" value="Immunoglobulins"/>
    <property type="match status" value="2"/>
</dbReference>
<organism evidence="3">
    <name type="scientific">Arcella intermedia</name>
    <dbReference type="NCBI Taxonomy" id="1963864"/>
    <lineage>
        <taxon>Eukaryota</taxon>
        <taxon>Amoebozoa</taxon>
        <taxon>Tubulinea</taxon>
        <taxon>Elardia</taxon>
        <taxon>Arcellinida</taxon>
        <taxon>Sphaerothecina</taxon>
        <taxon>Arcellidae</taxon>
        <taxon>Arcella</taxon>
    </lineage>
</organism>